<organism evidence="4 5">
    <name type="scientific">Hortaea werneckii</name>
    <name type="common">Black yeast</name>
    <name type="synonym">Cladosporium werneckii</name>
    <dbReference type="NCBI Taxonomy" id="91943"/>
    <lineage>
        <taxon>Eukaryota</taxon>
        <taxon>Fungi</taxon>
        <taxon>Dikarya</taxon>
        <taxon>Ascomycota</taxon>
        <taxon>Pezizomycotina</taxon>
        <taxon>Dothideomycetes</taxon>
        <taxon>Dothideomycetidae</taxon>
        <taxon>Mycosphaerellales</taxon>
        <taxon>Teratosphaeriaceae</taxon>
        <taxon>Hortaea</taxon>
    </lineage>
</organism>
<accession>A0A3M7ESX2</accession>
<evidence type="ECO:0000313" key="4">
    <source>
        <dbReference type="EMBL" id="RMY79592.1"/>
    </source>
</evidence>
<evidence type="ECO:0000256" key="3">
    <source>
        <dbReference type="ARBA" id="ARBA00023002"/>
    </source>
</evidence>
<evidence type="ECO:0000256" key="2">
    <source>
        <dbReference type="ARBA" id="ARBA00022857"/>
    </source>
</evidence>
<keyword evidence="3" id="KW-0560">Oxidoreductase</keyword>
<dbReference type="AlphaFoldDB" id="A0A3M7ESX2"/>
<keyword evidence="2" id="KW-0521">NADP</keyword>
<dbReference type="PROSITE" id="PS00061">
    <property type="entry name" value="ADH_SHORT"/>
    <property type="match status" value="1"/>
</dbReference>
<dbReference type="Gene3D" id="3.40.50.720">
    <property type="entry name" value="NAD(P)-binding Rossmann-like Domain"/>
    <property type="match status" value="1"/>
</dbReference>
<comment type="similarity">
    <text evidence="1">Belongs to the short-chain dehydrogenases/reductases (SDR) family.</text>
</comment>
<proteinExistence type="inferred from homology"/>
<sequence length="323" mass="35291">MSTQIQRTSPPVNFSRGIDFDFVKGKTALVTGGASGVGNGVVRALAQNGAVVLIADINEEDGELAADTFRRGGLAVYSHRTDVTDWQSQLAAFKTAVQLSPSKMLDIVVSCAGLTGPSFFHEPTFHHTSESGDPAPPSTRLLDVNLTGAMYTTSLAIHYFRQAVPPSPAAKVLVIVGSNIAYNTIPLHSMYTASKMGVRGLFKSLRHHPDKSGCRINMLAPHIVRSPMTASLQPMMDERGLGMVEVEDCVSAAMRIICDKQIRGRCLFVHPGDTFDAMDDEEGLDGAKAFYEHRTRDIEQQTEFMIELLEQEAKIWRSADHIE</sequence>
<dbReference type="Proteomes" id="UP000281468">
    <property type="component" value="Unassembled WGS sequence"/>
</dbReference>
<reference evidence="4 5" key="1">
    <citation type="journal article" date="2018" name="BMC Genomics">
        <title>Genomic evidence for intraspecific hybridization in a clonal and extremely halotolerant yeast.</title>
        <authorList>
            <person name="Gostincar C."/>
            <person name="Stajich J.E."/>
            <person name="Zupancic J."/>
            <person name="Zalar P."/>
            <person name="Gunde-Cimerman N."/>
        </authorList>
    </citation>
    <scope>NUCLEOTIDE SEQUENCE [LARGE SCALE GENOMIC DNA]</scope>
    <source>
        <strain evidence="4 5">EXF-171</strain>
    </source>
</reference>
<gene>
    <name evidence="4" type="ORF">D0862_13123</name>
</gene>
<protein>
    <submittedName>
        <fullName evidence="4">Uncharacterized protein</fullName>
    </submittedName>
</protein>
<dbReference type="PRINTS" id="PR00081">
    <property type="entry name" value="GDHRDH"/>
</dbReference>
<dbReference type="InterPro" id="IPR036291">
    <property type="entry name" value="NAD(P)-bd_dom_sf"/>
</dbReference>
<dbReference type="GO" id="GO:0016616">
    <property type="term" value="F:oxidoreductase activity, acting on the CH-OH group of donors, NAD or NADP as acceptor"/>
    <property type="evidence" value="ECO:0007669"/>
    <property type="project" value="TreeGrafter"/>
</dbReference>
<evidence type="ECO:0000313" key="5">
    <source>
        <dbReference type="Proteomes" id="UP000281468"/>
    </source>
</evidence>
<name>A0A3M7ESX2_HORWE</name>
<dbReference type="GO" id="GO:0005737">
    <property type="term" value="C:cytoplasm"/>
    <property type="evidence" value="ECO:0007669"/>
    <property type="project" value="TreeGrafter"/>
</dbReference>
<dbReference type="Pfam" id="PF00106">
    <property type="entry name" value="adh_short"/>
    <property type="match status" value="1"/>
</dbReference>
<dbReference type="EMBL" id="QWIQ01000690">
    <property type="protein sequence ID" value="RMY79592.1"/>
    <property type="molecule type" value="Genomic_DNA"/>
</dbReference>
<comment type="caution">
    <text evidence="4">The sequence shown here is derived from an EMBL/GenBank/DDBJ whole genome shotgun (WGS) entry which is preliminary data.</text>
</comment>
<dbReference type="InterPro" id="IPR020904">
    <property type="entry name" value="Sc_DH/Rdtase_CS"/>
</dbReference>
<dbReference type="PANTHER" id="PTHR44229:SF4">
    <property type="entry name" value="15-HYDROXYPROSTAGLANDIN DEHYDROGENASE [NAD(+)]"/>
    <property type="match status" value="1"/>
</dbReference>
<evidence type="ECO:0000256" key="1">
    <source>
        <dbReference type="ARBA" id="ARBA00006484"/>
    </source>
</evidence>
<dbReference type="InterPro" id="IPR002347">
    <property type="entry name" value="SDR_fam"/>
</dbReference>
<dbReference type="SUPFAM" id="SSF51735">
    <property type="entry name" value="NAD(P)-binding Rossmann-fold domains"/>
    <property type="match status" value="1"/>
</dbReference>
<dbReference type="PANTHER" id="PTHR44229">
    <property type="entry name" value="15-HYDROXYPROSTAGLANDIN DEHYDROGENASE [NAD(+)]"/>
    <property type="match status" value="1"/>
</dbReference>